<dbReference type="AlphaFoldDB" id="A0A1X9MI40"/>
<dbReference type="PANTHER" id="PTHR34387">
    <property type="entry name" value="SLR1258 PROTEIN"/>
    <property type="match status" value="1"/>
</dbReference>
<dbReference type="InterPro" id="IPR052022">
    <property type="entry name" value="26kDa_periplasmic_antigen"/>
</dbReference>
<gene>
    <name evidence="1" type="ORF">BkAM31D_10440</name>
</gene>
<dbReference type="EMBL" id="CP020814">
    <property type="protein sequence ID" value="ARK30212.1"/>
    <property type="molecule type" value="Genomic_DNA"/>
</dbReference>
<dbReference type="STRING" id="199441.BkAM31D_10440"/>
<dbReference type="KEGG" id="bkw:BkAM31D_10440"/>
<dbReference type="PANTHER" id="PTHR34387:SF1">
    <property type="entry name" value="PERIPLASMIC IMMUNOGENIC PROTEIN"/>
    <property type="match status" value="1"/>
</dbReference>
<keyword evidence="2" id="KW-1185">Reference proteome</keyword>
<evidence type="ECO:0000313" key="1">
    <source>
        <dbReference type="EMBL" id="ARK30212.1"/>
    </source>
</evidence>
<dbReference type="Gene3D" id="3.30.70.2970">
    <property type="entry name" value="Protein of unknown function (DUF541), domain 2"/>
    <property type="match status" value="1"/>
</dbReference>
<dbReference type="Gene3D" id="3.30.110.170">
    <property type="entry name" value="Protein of unknown function (DUF541), domain 1"/>
    <property type="match status" value="1"/>
</dbReference>
<proteinExistence type="predicted"/>
<dbReference type="RefSeq" id="WP_066151690.1">
    <property type="nucleotide sequence ID" value="NZ_CP020814.1"/>
</dbReference>
<evidence type="ECO:0000313" key="2">
    <source>
        <dbReference type="Proteomes" id="UP000193006"/>
    </source>
</evidence>
<sequence length="216" mass="23658">MDKSQKHTRESETNTLRVRGEGIVQATPDQVQITMGVTTLNESIIDAQQENAMAINAVISSLIELGIPEQDIQTTVYRIDPEYDYIEGVQVFHGYRVAHLLRVTLDQIGIAGVVIDSAVKNGVNSIASIHYTVKDPSPFYQQALTNAVENALGKAIVLADALNVTLNPTPIDVKEIDRSQIQERYPTVLAAQTATTAIQPGQLTFEASIEALFSYF</sequence>
<organism evidence="1 2">
    <name type="scientific">Halalkalibacter krulwichiae</name>
    <dbReference type="NCBI Taxonomy" id="199441"/>
    <lineage>
        <taxon>Bacteria</taxon>
        <taxon>Bacillati</taxon>
        <taxon>Bacillota</taxon>
        <taxon>Bacilli</taxon>
        <taxon>Bacillales</taxon>
        <taxon>Bacillaceae</taxon>
        <taxon>Halalkalibacter</taxon>
    </lineage>
</organism>
<reference evidence="1 2" key="1">
    <citation type="submission" date="2017-04" db="EMBL/GenBank/DDBJ databases">
        <title>Bacillus krulwichiae AM31D Genome sequencing and assembly.</title>
        <authorList>
            <person name="Krulwich T.A."/>
            <person name="Anastor L."/>
            <person name="Ehrlich R."/>
            <person name="Ehrlich G.D."/>
            <person name="Janto B."/>
        </authorList>
    </citation>
    <scope>NUCLEOTIDE SEQUENCE [LARGE SCALE GENOMIC DNA]</scope>
    <source>
        <strain evidence="1 2">AM31D</strain>
    </source>
</reference>
<dbReference type="Pfam" id="PF04402">
    <property type="entry name" value="SIMPL"/>
    <property type="match status" value="1"/>
</dbReference>
<name>A0A1X9MI40_9BACI</name>
<dbReference type="GO" id="GO:0006974">
    <property type="term" value="P:DNA damage response"/>
    <property type="evidence" value="ECO:0007669"/>
    <property type="project" value="TreeGrafter"/>
</dbReference>
<protein>
    <submittedName>
        <fullName evidence="1">26 kDa periplasmic immunogenic protein</fullName>
    </submittedName>
</protein>
<dbReference type="Proteomes" id="UP000193006">
    <property type="component" value="Chromosome"/>
</dbReference>
<dbReference type="InterPro" id="IPR007497">
    <property type="entry name" value="SIMPL/DUF541"/>
</dbReference>
<accession>A0A1X9MI40</accession>